<feature type="region of interest" description="Disordered" evidence="1">
    <location>
        <begin position="61"/>
        <end position="110"/>
    </location>
</feature>
<sequence length="110" mass="11813">MELFSASRAATCRPAASLLPARIVLDKPMQEVAPLIERLDAHALVEAVGAGALGTMEQAGDAIGRDARRAGVDRVGRAGRHDRQDRNTGPQLGGVLLNGSHDRRRQRRGR</sequence>
<dbReference type="Proteomes" id="UP000001364">
    <property type="component" value="Chromosome"/>
</dbReference>
<feature type="compositionally biased region" description="Basic and acidic residues" evidence="1">
    <location>
        <begin position="63"/>
        <end position="86"/>
    </location>
</feature>
<name>A0A0H3IZL5_CAUVN</name>
<protein>
    <submittedName>
        <fullName evidence="2">Uncharacterized protein</fullName>
    </submittedName>
</protein>
<evidence type="ECO:0000313" key="2">
    <source>
        <dbReference type="EMBL" id="AHI88594.1"/>
    </source>
</evidence>
<reference evidence="2 3" key="1">
    <citation type="journal article" date="2010" name="J. Bacteriol.">
        <title>The genetic basis of laboratory adaptation in Caulobacter crescentus.</title>
        <authorList>
            <person name="Marks M.E."/>
            <person name="Castro-Rojas C.M."/>
            <person name="Teiling C."/>
            <person name="Du L."/>
            <person name="Kapatral V."/>
            <person name="Walunas T.L."/>
            <person name="Crosson S."/>
        </authorList>
    </citation>
    <scope>NUCLEOTIDE SEQUENCE [LARGE SCALE GENOMIC DNA]</scope>
    <source>
        <strain evidence="3">NA1000 / CB15N</strain>
    </source>
</reference>
<dbReference type="RefSeq" id="WP_024265928.1">
    <property type="nucleotide sequence ID" value="NC_011916.1"/>
</dbReference>
<keyword evidence="3" id="KW-1185">Reference proteome</keyword>
<organism evidence="2 3">
    <name type="scientific">Caulobacter vibrioides (strain NA1000 / CB15N)</name>
    <name type="common">Caulobacter crescentus</name>
    <dbReference type="NCBI Taxonomy" id="565050"/>
    <lineage>
        <taxon>Bacteria</taxon>
        <taxon>Pseudomonadati</taxon>
        <taxon>Pseudomonadota</taxon>
        <taxon>Alphaproteobacteria</taxon>
        <taxon>Caulobacterales</taxon>
        <taxon>Caulobacteraceae</taxon>
        <taxon>Caulobacter</taxon>
    </lineage>
</organism>
<evidence type="ECO:0000313" key="3">
    <source>
        <dbReference type="Proteomes" id="UP000001364"/>
    </source>
</evidence>
<dbReference type="AlphaFoldDB" id="A0A0H3IZL5"/>
<accession>A0A0H3IZL5</accession>
<evidence type="ECO:0000256" key="1">
    <source>
        <dbReference type="SAM" id="MobiDB-lite"/>
    </source>
</evidence>
<dbReference type="GeneID" id="18668956"/>
<dbReference type="EMBL" id="CP001340">
    <property type="protein sequence ID" value="AHI88594.1"/>
    <property type="molecule type" value="Genomic_DNA"/>
</dbReference>
<dbReference type="RefSeq" id="YP_009020563.1">
    <property type="nucleotide sequence ID" value="NC_011916.1"/>
</dbReference>
<gene>
    <name evidence="2" type="ordered locus">CCNA_03991</name>
</gene>
<dbReference type="HOGENOM" id="CLU_2166454_0_0_5"/>
<dbReference type="KEGG" id="ccs:CCNA_03991"/>
<proteinExistence type="predicted"/>